<proteinExistence type="predicted"/>
<keyword evidence="3" id="KW-1185">Reference proteome</keyword>
<evidence type="ECO:0000256" key="1">
    <source>
        <dbReference type="SAM" id="SignalP"/>
    </source>
</evidence>
<dbReference type="AlphaFoldDB" id="A0A8K0RW87"/>
<name>A0A8K0RW87_9HYPO</name>
<dbReference type="Proteomes" id="UP000813427">
    <property type="component" value="Unassembled WGS sequence"/>
</dbReference>
<evidence type="ECO:0000313" key="3">
    <source>
        <dbReference type="Proteomes" id="UP000813427"/>
    </source>
</evidence>
<gene>
    <name evidence="2" type="ORF">BKA59DRAFT_493906</name>
</gene>
<accession>A0A8K0RW87</accession>
<comment type="caution">
    <text evidence="2">The sequence shown here is derived from an EMBL/GenBank/DDBJ whole genome shotgun (WGS) entry which is preliminary data.</text>
</comment>
<feature type="chain" id="PRO_5035467906" evidence="1">
    <location>
        <begin position="18"/>
        <end position="514"/>
    </location>
</feature>
<dbReference type="OrthoDB" id="5383967at2759"/>
<sequence>MLSNVLLSLALLQAVRGAPPVPWNSVHPFTSPPLHKRCGAISQYYDQQLADWNTYHTTEWLDDWWNRHGDLVSGNSAGFAGAFGQWAMGNPDWSCRDDGSESDCDLSLCDNRVLNDLGDDMRPAYYVLESINRLHTYFTGIGEAFTTAALDAALSKDSWATTFYRDKDVKSATILKEVLVGVATVVGIGAAFAGLGPEALGAAAGASSALMGGGVSATAVAIQSQSDDTFQKSADLGGVLGEIVVDSLKTFTAANNQLMSGQSYNDVDIRTYLSGGAFLAFGGVDKNAVSDAMTNMLIGTAINQLYRTQKIFIMGGGACGDNQGIGTGPEQASICRDGKAWYLYYWQENDVISTTSHQWGWVASPPGADQLGQGAYSGVSVQDIIESSLDAYNVAGYNYDADTRAARAEDAIANAWASPGSKGAAWEGIFTVPVCDVGSAVDADYGYKQYILQPYGHDSRPIWCGPICKGDLQTTKDFIHAANMDGFKSPKQMCLLDPGTCRSVGRRWGALSLP</sequence>
<reference evidence="2" key="1">
    <citation type="journal article" date="2021" name="Nat. Commun.">
        <title>Genetic determinants of endophytism in the Arabidopsis root mycobiome.</title>
        <authorList>
            <person name="Mesny F."/>
            <person name="Miyauchi S."/>
            <person name="Thiergart T."/>
            <person name="Pickel B."/>
            <person name="Atanasova L."/>
            <person name="Karlsson M."/>
            <person name="Huettel B."/>
            <person name="Barry K.W."/>
            <person name="Haridas S."/>
            <person name="Chen C."/>
            <person name="Bauer D."/>
            <person name="Andreopoulos W."/>
            <person name="Pangilinan J."/>
            <person name="LaButti K."/>
            <person name="Riley R."/>
            <person name="Lipzen A."/>
            <person name="Clum A."/>
            <person name="Drula E."/>
            <person name="Henrissat B."/>
            <person name="Kohler A."/>
            <person name="Grigoriev I.V."/>
            <person name="Martin F.M."/>
            <person name="Hacquard S."/>
        </authorList>
    </citation>
    <scope>NUCLEOTIDE SEQUENCE</scope>
    <source>
        <strain evidence="2">MPI-SDFR-AT-0068</strain>
    </source>
</reference>
<feature type="signal peptide" evidence="1">
    <location>
        <begin position="1"/>
        <end position="17"/>
    </location>
</feature>
<evidence type="ECO:0000313" key="2">
    <source>
        <dbReference type="EMBL" id="KAH7241293.1"/>
    </source>
</evidence>
<protein>
    <submittedName>
        <fullName evidence="2">Uncharacterized protein</fullName>
    </submittedName>
</protein>
<keyword evidence="1" id="KW-0732">Signal</keyword>
<dbReference type="EMBL" id="JAGPXF010000005">
    <property type="protein sequence ID" value="KAH7241293.1"/>
    <property type="molecule type" value="Genomic_DNA"/>
</dbReference>
<organism evidence="2 3">
    <name type="scientific">Fusarium tricinctum</name>
    <dbReference type="NCBI Taxonomy" id="61284"/>
    <lineage>
        <taxon>Eukaryota</taxon>
        <taxon>Fungi</taxon>
        <taxon>Dikarya</taxon>
        <taxon>Ascomycota</taxon>
        <taxon>Pezizomycotina</taxon>
        <taxon>Sordariomycetes</taxon>
        <taxon>Hypocreomycetidae</taxon>
        <taxon>Hypocreales</taxon>
        <taxon>Nectriaceae</taxon>
        <taxon>Fusarium</taxon>
        <taxon>Fusarium tricinctum species complex</taxon>
    </lineage>
</organism>